<keyword evidence="1" id="KW-0732">Signal</keyword>
<protein>
    <recommendedName>
        <fullName evidence="4">Secreted protein</fullName>
    </recommendedName>
</protein>
<evidence type="ECO:0000256" key="1">
    <source>
        <dbReference type="SAM" id="SignalP"/>
    </source>
</evidence>
<accession>A0AAV4U4Z0</accession>
<organism evidence="2 3">
    <name type="scientific">Caerostris extrusa</name>
    <name type="common">Bark spider</name>
    <name type="synonym">Caerostris bankana</name>
    <dbReference type="NCBI Taxonomy" id="172846"/>
    <lineage>
        <taxon>Eukaryota</taxon>
        <taxon>Metazoa</taxon>
        <taxon>Ecdysozoa</taxon>
        <taxon>Arthropoda</taxon>
        <taxon>Chelicerata</taxon>
        <taxon>Arachnida</taxon>
        <taxon>Araneae</taxon>
        <taxon>Araneomorphae</taxon>
        <taxon>Entelegynae</taxon>
        <taxon>Araneoidea</taxon>
        <taxon>Araneidae</taxon>
        <taxon>Caerostris</taxon>
    </lineage>
</organism>
<evidence type="ECO:0000313" key="2">
    <source>
        <dbReference type="EMBL" id="GIY52813.1"/>
    </source>
</evidence>
<reference evidence="2 3" key="1">
    <citation type="submission" date="2021-06" db="EMBL/GenBank/DDBJ databases">
        <title>Caerostris extrusa draft genome.</title>
        <authorList>
            <person name="Kono N."/>
            <person name="Arakawa K."/>
        </authorList>
    </citation>
    <scope>NUCLEOTIDE SEQUENCE [LARGE SCALE GENOMIC DNA]</scope>
</reference>
<feature type="signal peptide" evidence="1">
    <location>
        <begin position="1"/>
        <end position="22"/>
    </location>
</feature>
<dbReference type="AlphaFoldDB" id="A0AAV4U4Z0"/>
<keyword evidence="3" id="KW-1185">Reference proteome</keyword>
<evidence type="ECO:0008006" key="4">
    <source>
        <dbReference type="Google" id="ProtNLM"/>
    </source>
</evidence>
<proteinExistence type="predicted"/>
<feature type="chain" id="PRO_5043752801" description="Secreted protein" evidence="1">
    <location>
        <begin position="23"/>
        <end position="78"/>
    </location>
</feature>
<sequence length="78" mass="8676">MIVHACATYHLIVLAIWQRTRATERRVRSSDGRHISRIHNAITAASRIRQTASSHSCMPFITERVAAQVCPGLLPGKV</sequence>
<dbReference type="EMBL" id="BPLR01012292">
    <property type="protein sequence ID" value="GIY52813.1"/>
    <property type="molecule type" value="Genomic_DNA"/>
</dbReference>
<evidence type="ECO:0000313" key="3">
    <source>
        <dbReference type="Proteomes" id="UP001054945"/>
    </source>
</evidence>
<name>A0AAV4U4Z0_CAEEX</name>
<dbReference type="Proteomes" id="UP001054945">
    <property type="component" value="Unassembled WGS sequence"/>
</dbReference>
<comment type="caution">
    <text evidence="2">The sequence shown here is derived from an EMBL/GenBank/DDBJ whole genome shotgun (WGS) entry which is preliminary data.</text>
</comment>
<gene>
    <name evidence="2" type="ORF">CEXT_554861</name>
</gene>